<dbReference type="PROSITE" id="PS50011">
    <property type="entry name" value="PROTEIN_KINASE_DOM"/>
    <property type="match status" value="1"/>
</dbReference>
<dbReference type="GO" id="GO:0004674">
    <property type="term" value="F:protein serine/threonine kinase activity"/>
    <property type="evidence" value="ECO:0007669"/>
    <property type="project" value="UniProtKB-EC"/>
</dbReference>
<dbReference type="GO" id="GO:0005524">
    <property type="term" value="F:ATP binding"/>
    <property type="evidence" value="ECO:0007669"/>
    <property type="project" value="UniProtKB-UniRule"/>
</dbReference>
<dbReference type="PROSITE" id="PS00107">
    <property type="entry name" value="PROTEIN_KINASE_ATP"/>
    <property type="match status" value="1"/>
</dbReference>
<keyword evidence="4 5" id="KW-0067">ATP-binding</keyword>
<evidence type="ECO:0000256" key="4">
    <source>
        <dbReference type="ARBA" id="ARBA00022840"/>
    </source>
</evidence>
<evidence type="ECO:0000313" key="10">
    <source>
        <dbReference type="Proteomes" id="UP000315003"/>
    </source>
</evidence>
<dbReference type="Gene3D" id="1.10.510.10">
    <property type="entry name" value="Transferase(Phosphotransferase) domain 1"/>
    <property type="match status" value="1"/>
</dbReference>
<evidence type="ECO:0000256" key="5">
    <source>
        <dbReference type="PROSITE-ProRule" id="PRU10141"/>
    </source>
</evidence>
<dbReference type="InterPro" id="IPR000719">
    <property type="entry name" value="Prot_kinase_dom"/>
</dbReference>
<evidence type="ECO:0000256" key="1">
    <source>
        <dbReference type="ARBA" id="ARBA00022679"/>
    </source>
</evidence>
<keyword evidence="7" id="KW-0812">Transmembrane</keyword>
<dbReference type="EC" id="2.7.11.1" evidence="9"/>
<dbReference type="InterPro" id="IPR017441">
    <property type="entry name" value="Protein_kinase_ATP_BS"/>
</dbReference>
<feature type="domain" description="Protein kinase" evidence="8">
    <location>
        <begin position="62"/>
        <end position="342"/>
    </location>
</feature>
<dbReference type="InterPro" id="IPR008271">
    <property type="entry name" value="Ser/Thr_kinase_AS"/>
</dbReference>
<evidence type="ECO:0000256" key="3">
    <source>
        <dbReference type="ARBA" id="ARBA00022777"/>
    </source>
</evidence>
<keyword evidence="1 9" id="KW-0808">Transferase</keyword>
<dbReference type="Pfam" id="PF00069">
    <property type="entry name" value="Pkinase"/>
    <property type="match status" value="1"/>
</dbReference>
<dbReference type="RefSeq" id="WP_419187792.1">
    <property type="nucleotide sequence ID" value="NZ_CP036272.1"/>
</dbReference>
<organism evidence="9 10">
    <name type="scientific">Stieleria bergensis</name>
    <dbReference type="NCBI Taxonomy" id="2528025"/>
    <lineage>
        <taxon>Bacteria</taxon>
        <taxon>Pseudomonadati</taxon>
        <taxon>Planctomycetota</taxon>
        <taxon>Planctomycetia</taxon>
        <taxon>Pirellulales</taxon>
        <taxon>Pirellulaceae</taxon>
        <taxon>Stieleria</taxon>
    </lineage>
</organism>
<feature type="binding site" evidence="5">
    <location>
        <position position="91"/>
    </location>
    <ligand>
        <name>ATP</name>
        <dbReference type="ChEBI" id="CHEBI:30616"/>
    </ligand>
</feature>
<gene>
    <name evidence="9" type="primary">pknD_5</name>
    <name evidence="9" type="ORF">SV7mr_48460</name>
</gene>
<evidence type="ECO:0000259" key="8">
    <source>
        <dbReference type="PROSITE" id="PS50011"/>
    </source>
</evidence>
<dbReference type="AlphaFoldDB" id="A0A517T1Q0"/>
<dbReference type="CDD" id="cd14014">
    <property type="entry name" value="STKc_PknB_like"/>
    <property type="match status" value="1"/>
</dbReference>
<keyword evidence="10" id="KW-1185">Reference proteome</keyword>
<proteinExistence type="predicted"/>
<dbReference type="PANTHER" id="PTHR43289">
    <property type="entry name" value="MITOGEN-ACTIVATED PROTEIN KINASE KINASE KINASE 20-RELATED"/>
    <property type="match status" value="1"/>
</dbReference>
<name>A0A517T1Q0_9BACT</name>
<feature type="transmembrane region" description="Helical" evidence="7">
    <location>
        <begin position="373"/>
        <end position="398"/>
    </location>
</feature>
<evidence type="ECO:0000256" key="2">
    <source>
        <dbReference type="ARBA" id="ARBA00022741"/>
    </source>
</evidence>
<dbReference type="PANTHER" id="PTHR43289:SF6">
    <property type="entry name" value="SERINE_THREONINE-PROTEIN KINASE NEKL-3"/>
    <property type="match status" value="1"/>
</dbReference>
<dbReference type="Gene3D" id="3.30.200.20">
    <property type="entry name" value="Phosphorylase Kinase, domain 1"/>
    <property type="match status" value="1"/>
</dbReference>
<dbReference type="Proteomes" id="UP000315003">
    <property type="component" value="Chromosome"/>
</dbReference>
<keyword evidence="7" id="KW-0472">Membrane</keyword>
<evidence type="ECO:0000313" key="9">
    <source>
        <dbReference type="EMBL" id="QDT62299.1"/>
    </source>
</evidence>
<keyword evidence="3 9" id="KW-0418">Kinase</keyword>
<dbReference type="SUPFAM" id="SSF56112">
    <property type="entry name" value="Protein kinase-like (PK-like)"/>
    <property type="match status" value="1"/>
</dbReference>
<feature type="region of interest" description="Disordered" evidence="6">
    <location>
        <begin position="1"/>
        <end position="28"/>
    </location>
</feature>
<evidence type="ECO:0000256" key="7">
    <source>
        <dbReference type="SAM" id="Phobius"/>
    </source>
</evidence>
<dbReference type="PROSITE" id="PS00108">
    <property type="entry name" value="PROTEIN_KINASE_ST"/>
    <property type="match status" value="1"/>
</dbReference>
<reference evidence="9 10" key="1">
    <citation type="submission" date="2019-02" db="EMBL/GenBank/DDBJ databases">
        <title>Deep-cultivation of Planctomycetes and their phenomic and genomic characterization uncovers novel biology.</title>
        <authorList>
            <person name="Wiegand S."/>
            <person name="Jogler M."/>
            <person name="Boedeker C."/>
            <person name="Pinto D."/>
            <person name="Vollmers J."/>
            <person name="Rivas-Marin E."/>
            <person name="Kohn T."/>
            <person name="Peeters S.H."/>
            <person name="Heuer A."/>
            <person name="Rast P."/>
            <person name="Oberbeckmann S."/>
            <person name="Bunk B."/>
            <person name="Jeske O."/>
            <person name="Meyerdierks A."/>
            <person name="Storesund J.E."/>
            <person name="Kallscheuer N."/>
            <person name="Luecker S."/>
            <person name="Lage O.M."/>
            <person name="Pohl T."/>
            <person name="Merkel B.J."/>
            <person name="Hornburger P."/>
            <person name="Mueller R.-W."/>
            <person name="Bruemmer F."/>
            <person name="Labrenz M."/>
            <person name="Spormann A.M."/>
            <person name="Op den Camp H."/>
            <person name="Overmann J."/>
            <person name="Amann R."/>
            <person name="Jetten M.S.M."/>
            <person name="Mascher T."/>
            <person name="Medema M.H."/>
            <person name="Devos D.P."/>
            <person name="Kaster A.-K."/>
            <person name="Ovreas L."/>
            <person name="Rohde M."/>
            <person name="Galperin M.Y."/>
            <person name="Jogler C."/>
        </authorList>
    </citation>
    <scope>NUCLEOTIDE SEQUENCE [LARGE SCALE GENOMIC DNA]</scope>
    <source>
        <strain evidence="9 10">SV_7m_r</strain>
    </source>
</reference>
<protein>
    <submittedName>
        <fullName evidence="9">Serine/threonine-protein kinase PknD</fullName>
        <ecNumber evidence="9">2.7.11.1</ecNumber>
    </submittedName>
</protein>
<keyword evidence="7" id="KW-1133">Transmembrane helix</keyword>
<dbReference type="EMBL" id="CP036272">
    <property type="protein sequence ID" value="QDT62299.1"/>
    <property type="molecule type" value="Genomic_DNA"/>
</dbReference>
<dbReference type="SMART" id="SM00220">
    <property type="entry name" value="S_TKc"/>
    <property type="match status" value="1"/>
</dbReference>
<dbReference type="InterPro" id="IPR011009">
    <property type="entry name" value="Kinase-like_dom_sf"/>
</dbReference>
<sequence length="401" mass="44717">MKIKKQHALPEPEVDDTIRPHELMPNSPTRDLRIATAGVDDPTLAFDADAQPAMPLLSGSKYEYDYQLGEGGMGTVLAVNDLFIARKVALKQIKEGKGPECQEKLISEARLLGRFEHPNLPLIYSLEVDEKGSAFYTMQHEGQRTLNELMADLAADESCADPFTSISTKIDIFQGLLQALKYAHELNVLHRDIKPSNVMIGDCGEVKLIDWGLALEKSSGDEGSYELPSQSGFTGTPRYCSPEQANPNIERIDERSDLYSAFICFFELLTLTPYTRPTLGVQETLAVMKSKRPPSVDSRCYTSSFPGVVPKEYRIFIAQGLATSPEDRFQSAEEALEELQRLRCGQLGIHCVVTGTKKVLRSYEAFLDKYPRVVVLITLFITVSFMLLMGRIVFGMLIDFA</sequence>
<keyword evidence="2 5" id="KW-0547">Nucleotide-binding</keyword>
<evidence type="ECO:0000256" key="6">
    <source>
        <dbReference type="SAM" id="MobiDB-lite"/>
    </source>
</evidence>
<accession>A0A517T1Q0</accession>